<evidence type="ECO:0000313" key="4">
    <source>
        <dbReference type="EMBL" id="MCZ2687587.1"/>
    </source>
</evidence>
<dbReference type="GO" id="GO:0003964">
    <property type="term" value="F:RNA-directed DNA polymerase activity"/>
    <property type="evidence" value="ECO:0007669"/>
    <property type="project" value="UniProtKB-KW"/>
</dbReference>
<dbReference type="RefSeq" id="WP_269096682.1">
    <property type="nucleotide sequence ID" value="NZ_JAPTZU010000004.1"/>
</dbReference>
<comment type="caution">
    <text evidence="4">The sequence shown here is derived from an EMBL/GenBank/DDBJ whole genome shotgun (WGS) entry which is preliminary data.</text>
</comment>
<proteinExistence type="inferred from homology"/>
<evidence type="ECO:0000313" key="5">
    <source>
        <dbReference type="Proteomes" id="UP001079672"/>
    </source>
</evidence>
<name>A0A9Q4JG55_BACFG</name>
<protein>
    <submittedName>
        <fullName evidence="4">RNA-directed DNA polymerase</fullName>
    </submittedName>
</protein>
<accession>A0A9Q4JG55</accession>
<dbReference type="AlphaFoldDB" id="A0A9Q4JG55"/>
<dbReference type="SUPFAM" id="SSF56672">
    <property type="entry name" value="DNA/RNA polymerases"/>
    <property type="match status" value="1"/>
</dbReference>
<dbReference type="Pfam" id="PF00078">
    <property type="entry name" value="RVT_1"/>
    <property type="match status" value="1"/>
</dbReference>
<feature type="compositionally biased region" description="Basic and acidic residues" evidence="2">
    <location>
        <begin position="424"/>
        <end position="436"/>
    </location>
</feature>
<gene>
    <name evidence="4" type="ORF">O1433_08735</name>
</gene>
<sequence>MAECYKRQDLLTDLFQAYYEARKKKRNTASQLAFEIDLEHNLMELYEQIRDRNYTPSPGVCFVVNRPVKREIFASDFRDRVVHHLLYNYISPMFEGRMIFDSYSCRRGKGTSQGIARLEHHIRSCTQNYRYSAYILKLDLRGYFMSIRKDRLYDLICKGLERYRRSRKQKECPDMELIDFLLRQIIFRNPQRDCRIRGSAEDWEGLPPTKSLFSSPEGVGLPIGDLTSQLFSNIYLGELDGYVKRVLRCKHYGRYVDDFFIVHPSKRYLKELIPWIREFLKEELELELHPDKIELQHYSRGVAFLGAYVRPYRKYPSKRTAGFFREAVHRLEKESSKGKPAPERLRKMLAVLNSYQGHLKHFRSYALLDRFLRNSPLKEYFYFTGGYRKAGIRSRFLIPIKDTYGRGKEPETFPETGGRIMDNSVHREDSGGRNSK</sequence>
<dbReference type="PANTHER" id="PTHR34047:SF8">
    <property type="entry name" value="PROTEIN YKFC"/>
    <property type="match status" value="1"/>
</dbReference>
<evidence type="ECO:0000256" key="2">
    <source>
        <dbReference type="SAM" id="MobiDB-lite"/>
    </source>
</evidence>
<keyword evidence="4" id="KW-0808">Transferase</keyword>
<dbReference type="Proteomes" id="UP001079672">
    <property type="component" value="Unassembled WGS sequence"/>
</dbReference>
<comment type="similarity">
    <text evidence="1">Belongs to the bacterial reverse transcriptase family.</text>
</comment>
<dbReference type="PANTHER" id="PTHR34047">
    <property type="entry name" value="NUCLEAR INTRON MATURASE 1, MITOCHONDRIAL-RELATED"/>
    <property type="match status" value="1"/>
</dbReference>
<organism evidence="4 5">
    <name type="scientific">Bacteroides fragilis</name>
    <dbReference type="NCBI Taxonomy" id="817"/>
    <lineage>
        <taxon>Bacteria</taxon>
        <taxon>Pseudomonadati</taxon>
        <taxon>Bacteroidota</taxon>
        <taxon>Bacteroidia</taxon>
        <taxon>Bacteroidales</taxon>
        <taxon>Bacteroidaceae</taxon>
        <taxon>Bacteroides</taxon>
    </lineage>
</organism>
<keyword evidence="4" id="KW-0695">RNA-directed DNA polymerase</keyword>
<dbReference type="CDD" id="cd01646">
    <property type="entry name" value="RT_Bac_retron_I"/>
    <property type="match status" value="1"/>
</dbReference>
<keyword evidence="4" id="KW-0548">Nucleotidyltransferase</keyword>
<dbReference type="EMBL" id="JAPTZU010000004">
    <property type="protein sequence ID" value="MCZ2687587.1"/>
    <property type="molecule type" value="Genomic_DNA"/>
</dbReference>
<evidence type="ECO:0000256" key="1">
    <source>
        <dbReference type="ARBA" id="ARBA00034120"/>
    </source>
</evidence>
<feature type="domain" description="Reverse transcriptase" evidence="3">
    <location>
        <begin position="1"/>
        <end position="309"/>
    </location>
</feature>
<dbReference type="InterPro" id="IPR043502">
    <property type="entry name" value="DNA/RNA_pol_sf"/>
</dbReference>
<feature type="region of interest" description="Disordered" evidence="2">
    <location>
        <begin position="408"/>
        <end position="436"/>
    </location>
</feature>
<evidence type="ECO:0000259" key="3">
    <source>
        <dbReference type="PROSITE" id="PS50878"/>
    </source>
</evidence>
<dbReference type="InterPro" id="IPR000477">
    <property type="entry name" value="RT_dom"/>
</dbReference>
<dbReference type="InterPro" id="IPR051083">
    <property type="entry name" value="GrpII_Intron_Splice-Mob/Def"/>
</dbReference>
<dbReference type="PROSITE" id="PS50878">
    <property type="entry name" value="RT_POL"/>
    <property type="match status" value="1"/>
</dbReference>
<reference evidence="4" key="1">
    <citation type="submission" date="2022-12" db="EMBL/GenBank/DDBJ databases">
        <title>Development of a Multilocus Sequence Typing Scheme for Bacteroides fragilis Based on Whole Genome Sequencing Data and Clinical Application.</title>
        <authorList>
            <person name="Nielsen F.D."/>
            <person name="Justesen U.S."/>
        </authorList>
    </citation>
    <scope>NUCLEOTIDE SEQUENCE</scope>
    <source>
        <strain evidence="4">BF_AM_ODE_DK_2015_4</strain>
    </source>
</reference>